<feature type="transmembrane region" description="Helical" evidence="5">
    <location>
        <begin position="144"/>
        <end position="164"/>
    </location>
</feature>
<dbReference type="GO" id="GO:0016020">
    <property type="term" value="C:membrane"/>
    <property type="evidence" value="ECO:0007669"/>
    <property type="project" value="UniProtKB-SubCell"/>
</dbReference>
<dbReference type="Proteomes" id="UP000243937">
    <property type="component" value="Chromosome"/>
</dbReference>
<feature type="transmembrane region" description="Helical" evidence="5">
    <location>
        <begin position="86"/>
        <end position="110"/>
    </location>
</feature>
<comment type="subcellular location">
    <subcellularLocation>
        <location evidence="1">Membrane</location>
        <topology evidence="1">Multi-pass membrane protein</topology>
    </subcellularLocation>
</comment>
<evidence type="ECO:0000313" key="7">
    <source>
        <dbReference type="Proteomes" id="UP000243937"/>
    </source>
</evidence>
<dbReference type="PANTHER" id="PTHR30249">
    <property type="entry name" value="PUTATIVE SEROTONIN TRANSPORTER"/>
    <property type="match status" value="1"/>
</dbReference>
<sequence length="229" mass="23514">MMLWLAIPLTAALYLAVKKLARHYKSPLINTIMLPALLIIGVLVLTGQDSSAYQAGTKPLNLLLELAVVAFALPLYQQAAKIRQQLWPIVLCCSISVLISVGTTLLLGGILHAQPQLLASIATKSITTPLAMSVSATMGGIPAIAAGLVIIVGMMGAIIGFPVLKIAGVTHPEAQGLAMGASAHAIGTGAAAEVGPVQGAFASLAMVVCGIATALLAPPLFHLYLWLIG</sequence>
<dbReference type="PANTHER" id="PTHR30249:SF0">
    <property type="entry name" value="PLASTIDAL GLYCOLATE_GLYCERATE TRANSLOCATOR 1, CHLOROPLASTIC"/>
    <property type="match status" value="1"/>
</dbReference>
<reference evidence="6 7" key="1">
    <citation type="journal article" date="2014" name="Int. J. Syst. Evol. Microbiol.">
        <title>Oceanisphaera profunda sp. nov., a marine bacterium isolated from deep-sea sediment, and emended description of the genus Oceanisphaera.</title>
        <authorList>
            <person name="Xu Z."/>
            <person name="Zhang X.Y."/>
            <person name="Su H.N."/>
            <person name="Yu Z.C."/>
            <person name="Liu C."/>
            <person name="Li H."/>
            <person name="Chen X.L."/>
            <person name="Song X.Y."/>
            <person name="Xie B.B."/>
            <person name="Qin Q.L."/>
            <person name="Zhou B.C."/>
            <person name="Shi M."/>
            <person name="Huang Y."/>
            <person name="Zhang Y.Z."/>
        </authorList>
    </citation>
    <scope>NUCLEOTIDE SEQUENCE [LARGE SCALE GENOMIC DNA]</scope>
    <source>
        <strain evidence="6 7">SM1222</strain>
    </source>
</reference>
<gene>
    <name evidence="6" type="ORF">CBP31_00735</name>
</gene>
<keyword evidence="2 5" id="KW-0812">Transmembrane</keyword>
<feature type="transmembrane region" description="Helical" evidence="5">
    <location>
        <begin position="28"/>
        <end position="47"/>
    </location>
</feature>
<protein>
    <submittedName>
        <fullName evidence="6">CidB/LrgB family autolysis modulator</fullName>
    </submittedName>
</protein>
<dbReference type="InterPro" id="IPR007300">
    <property type="entry name" value="CidB/LrgB"/>
</dbReference>
<dbReference type="KEGG" id="opf:CBP31_00735"/>
<accession>A0A1Y0D1E0</accession>
<feature type="transmembrane region" description="Helical" evidence="5">
    <location>
        <begin position="59"/>
        <end position="80"/>
    </location>
</feature>
<evidence type="ECO:0000256" key="4">
    <source>
        <dbReference type="ARBA" id="ARBA00023136"/>
    </source>
</evidence>
<dbReference type="RefSeq" id="WP_087034422.1">
    <property type="nucleotide sequence ID" value="NZ_CP021377.1"/>
</dbReference>
<evidence type="ECO:0000256" key="3">
    <source>
        <dbReference type="ARBA" id="ARBA00022989"/>
    </source>
</evidence>
<keyword evidence="4 5" id="KW-0472">Membrane</keyword>
<organism evidence="6 7">
    <name type="scientific">Oceanisphaera profunda</name>
    <dbReference type="NCBI Taxonomy" id="1416627"/>
    <lineage>
        <taxon>Bacteria</taxon>
        <taxon>Pseudomonadati</taxon>
        <taxon>Pseudomonadota</taxon>
        <taxon>Gammaproteobacteria</taxon>
        <taxon>Aeromonadales</taxon>
        <taxon>Aeromonadaceae</taxon>
        <taxon>Oceanisphaera</taxon>
    </lineage>
</organism>
<evidence type="ECO:0000256" key="5">
    <source>
        <dbReference type="SAM" id="Phobius"/>
    </source>
</evidence>
<dbReference type="Pfam" id="PF04172">
    <property type="entry name" value="LrgB"/>
    <property type="match status" value="1"/>
</dbReference>
<dbReference type="AlphaFoldDB" id="A0A1Y0D1E0"/>
<dbReference type="EMBL" id="CP021377">
    <property type="protein sequence ID" value="ART81339.1"/>
    <property type="molecule type" value="Genomic_DNA"/>
</dbReference>
<feature type="transmembrane region" description="Helical" evidence="5">
    <location>
        <begin position="200"/>
        <end position="227"/>
    </location>
</feature>
<keyword evidence="7" id="KW-1185">Reference proteome</keyword>
<dbReference type="OrthoDB" id="9811701at2"/>
<name>A0A1Y0D1E0_9GAMM</name>
<keyword evidence="3 5" id="KW-1133">Transmembrane helix</keyword>
<evidence type="ECO:0000256" key="1">
    <source>
        <dbReference type="ARBA" id="ARBA00004141"/>
    </source>
</evidence>
<evidence type="ECO:0000256" key="2">
    <source>
        <dbReference type="ARBA" id="ARBA00022692"/>
    </source>
</evidence>
<proteinExistence type="predicted"/>
<evidence type="ECO:0000313" key="6">
    <source>
        <dbReference type="EMBL" id="ART81339.1"/>
    </source>
</evidence>